<sequence>MTSNSIFDSFATYSSAFLRRGHFSPRSSSGQSQLPAGSRVPKTEPAFISHLPSSCWAARGEPGGLELLGCTRRSWELAGALGRALRTPLPFPFLVRFRSKSLSFGF</sequence>
<evidence type="ECO:0000313" key="2">
    <source>
        <dbReference type="Proteomes" id="UP000694522"/>
    </source>
</evidence>
<name>A0A8B9GGJ5_9PSIT</name>
<dbReference type="Ensembl" id="ENSACOT00000023881.1">
    <property type="protein sequence ID" value="ENSACOP00000023079.1"/>
    <property type="gene ID" value="ENSACOG00000015646.1"/>
</dbReference>
<keyword evidence="2" id="KW-1185">Reference proteome</keyword>
<organism evidence="1 2">
    <name type="scientific">Amazona collaria</name>
    <name type="common">yellow-billed parrot</name>
    <dbReference type="NCBI Taxonomy" id="241587"/>
    <lineage>
        <taxon>Eukaryota</taxon>
        <taxon>Metazoa</taxon>
        <taxon>Chordata</taxon>
        <taxon>Craniata</taxon>
        <taxon>Vertebrata</taxon>
        <taxon>Euteleostomi</taxon>
        <taxon>Archelosauria</taxon>
        <taxon>Archosauria</taxon>
        <taxon>Dinosauria</taxon>
        <taxon>Saurischia</taxon>
        <taxon>Theropoda</taxon>
        <taxon>Coelurosauria</taxon>
        <taxon>Aves</taxon>
        <taxon>Neognathae</taxon>
        <taxon>Neoaves</taxon>
        <taxon>Telluraves</taxon>
        <taxon>Australaves</taxon>
        <taxon>Psittaciformes</taxon>
        <taxon>Psittacidae</taxon>
        <taxon>Amazona</taxon>
    </lineage>
</organism>
<proteinExistence type="predicted"/>
<reference evidence="1" key="2">
    <citation type="submission" date="2025-09" db="UniProtKB">
        <authorList>
            <consortium name="Ensembl"/>
        </authorList>
    </citation>
    <scope>IDENTIFICATION</scope>
</reference>
<dbReference type="Proteomes" id="UP000694522">
    <property type="component" value="Unplaced"/>
</dbReference>
<reference evidence="1" key="1">
    <citation type="submission" date="2025-08" db="UniProtKB">
        <authorList>
            <consortium name="Ensembl"/>
        </authorList>
    </citation>
    <scope>IDENTIFICATION</scope>
</reference>
<accession>A0A8B9GGJ5</accession>
<evidence type="ECO:0000313" key="1">
    <source>
        <dbReference type="Ensembl" id="ENSACOP00000023079.1"/>
    </source>
</evidence>
<dbReference type="AlphaFoldDB" id="A0A8B9GGJ5"/>
<protein>
    <submittedName>
        <fullName evidence="1">Uncharacterized protein</fullName>
    </submittedName>
</protein>